<evidence type="ECO:0000256" key="2">
    <source>
        <dbReference type="ARBA" id="ARBA00007581"/>
    </source>
</evidence>
<evidence type="ECO:0000256" key="3">
    <source>
        <dbReference type="ARBA" id="ARBA00022723"/>
    </source>
</evidence>
<reference evidence="7 8" key="1">
    <citation type="submission" date="2017-11" db="EMBL/GenBank/DDBJ databases">
        <title>Genomic Encyclopedia of Archaeal and Bacterial Type Strains, Phase II (KMG-II): From Individual Species to Whole Genera.</title>
        <authorList>
            <person name="Goeker M."/>
        </authorList>
    </citation>
    <scope>NUCLEOTIDE SEQUENCE [LARGE SCALE GENOMIC DNA]</scope>
    <source>
        <strain evidence="7 8">DSM 27763</strain>
    </source>
</reference>
<dbReference type="Pfam" id="PF02900">
    <property type="entry name" value="LigB"/>
    <property type="match status" value="1"/>
</dbReference>
<dbReference type="AlphaFoldDB" id="A0A2M9BHS0"/>
<keyword evidence="4" id="KW-0862">Zinc</keyword>
<dbReference type="InterPro" id="IPR014436">
    <property type="entry name" value="Extradiol_dOase_DODA"/>
</dbReference>
<comment type="similarity">
    <text evidence="2">Belongs to the DODA-type extradiol aromatic ring-opening dioxygenase family.</text>
</comment>
<dbReference type="GO" id="GO:0016702">
    <property type="term" value="F:oxidoreductase activity, acting on single donors with incorporation of molecular oxygen, incorporation of two atoms of oxygen"/>
    <property type="evidence" value="ECO:0007669"/>
    <property type="project" value="UniProtKB-ARBA"/>
</dbReference>
<dbReference type="PANTHER" id="PTHR30096:SF0">
    <property type="entry name" value="4,5-DOPA DIOXYGENASE EXTRADIOL-LIKE PROTEIN"/>
    <property type="match status" value="1"/>
</dbReference>
<evidence type="ECO:0000259" key="6">
    <source>
        <dbReference type="Pfam" id="PF02900"/>
    </source>
</evidence>
<sequence>MSSCTPFGRQWVMADSATMPAAFIGHGNPMNALERNRYTEAWHAFGASVPRPRAILVVSAHWYINATAVTAMRRPRTIHDFYGFPQELFDVEYPAPGMPELAEEVSDAVHPTWCGADVDSWGIDHGTWSVLTHAFPDADIPVVQLSVNADKPLDYHLDLGQKLNALRADGVLVIGSGNVVHNLGGMDWSLGDRGYAWAHRFDEAARELMTQSPTNIATLDGHGDYRYAVPTPDHFLPLMYLAGMADASGRGADVLVDGYTYGSLSMTAYTLDLASLTLGTEAGAGAEPSTTAPPDGSNI</sequence>
<comment type="caution">
    <text evidence="7">The sequence shown here is derived from an EMBL/GenBank/DDBJ whole genome shotgun (WGS) entry which is preliminary data.</text>
</comment>
<dbReference type="NCBIfam" id="NF007914">
    <property type="entry name" value="PRK10628.1"/>
    <property type="match status" value="1"/>
</dbReference>
<dbReference type="PIRSF" id="PIRSF006157">
    <property type="entry name" value="Doxgns_DODA"/>
    <property type="match status" value="1"/>
</dbReference>
<dbReference type="Proteomes" id="UP000230842">
    <property type="component" value="Unassembled WGS sequence"/>
</dbReference>
<dbReference type="GO" id="GO:0008198">
    <property type="term" value="F:ferrous iron binding"/>
    <property type="evidence" value="ECO:0007669"/>
    <property type="project" value="InterPro"/>
</dbReference>
<dbReference type="Gene3D" id="3.40.830.10">
    <property type="entry name" value="LigB-like"/>
    <property type="match status" value="1"/>
</dbReference>
<evidence type="ECO:0000313" key="7">
    <source>
        <dbReference type="EMBL" id="PJJ57489.1"/>
    </source>
</evidence>
<dbReference type="CDD" id="cd07363">
    <property type="entry name" value="45_DOPA_Dioxygenase"/>
    <property type="match status" value="1"/>
</dbReference>
<dbReference type="GO" id="GO:0008270">
    <property type="term" value="F:zinc ion binding"/>
    <property type="evidence" value="ECO:0007669"/>
    <property type="project" value="InterPro"/>
</dbReference>
<dbReference type="InterPro" id="IPR004183">
    <property type="entry name" value="Xdiol_dOase_suB"/>
</dbReference>
<organism evidence="7 8">
    <name type="scientific">Mumia flava</name>
    <dbReference type="NCBI Taxonomy" id="1348852"/>
    <lineage>
        <taxon>Bacteria</taxon>
        <taxon>Bacillati</taxon>
        <taxon>Actinomycetota</taxon>
        <taxon>Actinomycetes</taxon>
        <taxon>Propionibacteriales</taxon>
        <taxon>Nocardioidaceae</taxon>
        <taxon>Mumia</taxon>
    </lineage>
</organism>
<dbReference type="SUPFAM" id="SSF53213">
    <property type="entry name" value="LigB-like"/>
    <property type="match status" value="1"/>
</dbReference>
<dbReference type="EMBL" id="PGEZ01000001">
    <property type="protein sequence ID" value="PJJ57489.1"/>
    <property type="molecule type" value="Genomic_DNA"/>
</dbReference>
<keyword evidence="5" id="KW-0560">Oxidoreductase</keyword>
<keyword evidence="3" id="KW-0479">Metal-binding</keyword>
<evidence type="ECO:0000256" key="4">
    <source>
        <dbReference type="ARBA" id="ARBA00022833"/>
    </source>
</evidence>
<keyword evidence="7" id="KW-0223">Dioxygenase</keyword>
<evidence type="ECO:0000313" key="8">
    <source>
        <dbReference type="Proteomes" id="UP000230842"/>
    </source>
</evidence>
<evidence type="ECO:0000256" key="5">
    <source>
        <dbReference type="ARBA" id="ARBA00023002"/>
    </source>
</evidence>
<proteinExistence type="inferred from homology"/>
<comment type="cofactor">
    <cofactor evidence="1">
        <name>Zn(2+)</name>
        <dbReference type="ChEBI" id="CHEBI:29105"/>
    </cofactor>
</comment>
<accession>A0A2M9BHS0</accession>
<name>A0A2M9BHS0_9ACTN</name>
<feature type="domain" description="Extradiol ring-cleavage dioxygenase class III enzyme subunit B" evidence="6">
    <location>
        <begin position="49"/>
        <end position="268"/>
    </location>
</feature>
<keyword evidence="8" id="KW-1185">Reference proteome</keyword>
<protein>
    <submittedName>
        <fullName evidence="7">4,5-DOPA dioxygenase extradiol</fullName>
    </submittedName>
</protein>
<dbReference type="PANTHER" id="PTHR30096">
    <property type="entry name" value="4,5-DOPA DIOXYGENASE EXTRADIOL-LIKE PROTEIN"/>
    <property type="match status" value="1"/>
</dbReference>
<evidence type="ECO:0000256" key="1">
    <source>
        <dbReference type="ARBA" id="ARBA00001947"/>
    </source>
</evidence>
<gene>
    <name evidence="7" type="ORF">CLV56_1722</name>
</gene>